<organism evidence="1 2">
    <name type="scientific">Rubellimicrobium roseum</name>
    <dbReference type="NCBI Taxonomy" id="687525"/>
    <lineage>
        <taxon>Bacteria</taxon>
        <taxon>Pseudomonadati</taxon>
        <taxon>Pseudomonadota</taxon>
        <taxon>Alphaproteobacteria</taxon>
        <taxon>Rhodobacterales</taxon>
        <taxon>Roseobacteraceae</taxon>
        <taxon>Rubellimicrobium</taxon>
    </lineage>
</organism>
<dbReference type="AlphaFoldDB" id="A0A5C4N6K9"/>
<dbReference type="Proteomes" id="UP000305709">
    <property type="component" value="Unassembled WGS sequence"/>
</dbReference>
<dbReference type="EMBL" id="VDFV01000073">
    <property type="protein sequence ID" value="TNC61002.1"/>
    <property type="molecule type" value="Genomic_DNA"/>
</dbReference>
<reference evidence="1 2" key="1">
    <citation type="submission" date="2019-06" db="EMBL/GenBank/DDBJ databases">
        <authorList>
            <person name="Jiang L."/>
        </authorList>
    </citation>
    <scope>NUCLEOTIDE SEQUENCE [LARGE SCALE GENOMIC DNA]</scope>
    <source>
        <strain evidence="1 2">YIM 48858</strain>
    </source>
</reference>
<comment type="caution">
    <text evidence="1">The sequence shown here is derived from an EMBL/GenBank/DDBJ whole genome shotgun (WGS) entry which is preliminary data.</text>
</comment>
<evidence type="ECO:0000313" key="2">
    <source>
        <dbReference type="Proteomes" id="UP000305709"/>
    </source>
</evidence>
<evidence type="ECO:0000313" key="1">
    <source>
        <dbReference type="EMBL" id="TNC61002.1"/>
    </source>
</evidence>
<gene>
    <name evidence="1" type="ORF">FHG71_21640</name>
</gene>
<sequence>MELTQSGGIEGLLDGLDHRCAIIGMNARQEQVVRDLRVRGKPKSALHSAAQYSSCVIGSCSKVPTPKASWAAASALRARASPWAKHHPECLVEQAVNVSLASALAMAEAVLLQELGSRTLAEVRQDLEGLRSEHLGA</sequence>
<keyword evidence="2" id="KW-1185">Reference proteome</keyword>
<protein>
    <submittedName>
        <fullName evidence="1">Uncharacterized protein</fullName>
    </submittedName>
</protein>
<dbReference type="OrthoDB" id="9800506at2"/>
<name>A0A5C4N6K9_9RHOB</name>
<proteinExistence type="predicted"/>
<accession>A0A5C4N6K9</accession>
<dbReference type="RefSeq" id="WP_139083773.1">
    <property type="nucleotide sequence ID" value="NZ_VDFV01000073.1"/>
</dbReference>